<evidence type="ECO:0000313" key="8">
    <source>
        <dbReference type="EMBL" id="SVB14885.1"/>
    </source>
</evidence>
<feature type="transmembrane region" description="Helical" evidence="6">
    <location>
        <begin position="32"/>
        <end position="51"/>
    </location>
</feature>
<keyword evidence="4 6" id="KW-1133">Transmembrane helix</keyword>
<keyword evidence="3 6" id="KW-0812">Transmembrane</keyword>
<evidence type="ECO:0000256" key="4">
    <source>
        <dbReference type="ARBA" id="ARBA00022989"/>
    </source>
</evidence>
<feature type="transmembrane region" description="Helical" evidence="6">
    <location>
        <begin position="7"/>
        <end position="26"/>
    </location>
</feature>
<dbReference type="InterPro" id="IPR007182">
    <property type="entry name" value="MnhB"/>
</dbReference>
<dbReference type="InterPro" id="IPR050622">
    <property type="entry name" value="CPA3_antiporter_subunitB"/>
</dbReference>
<dbReference type="Pfam" id="PF04039">
    <property type="entry name" value="MnhB"/>
    <property type="match status" value="1"/>
</dbReference>
<dbReference type="EMBL" id="UINC01030455">
    <property type="protein sequence ID" value="SVB14885.1"/>
    <property type="molecule type" value="Genomic_DNA"/>
</dbReference>
<evidence type="ECO:0000256" key="2">
    <source>
        <dbReference type="ARBA" id="ARBA00022475"/>
    </source>
</evidence>
<keyword evidence="2" id="KW-1003">Cell membrane</keyword>
<protein>
    <recommendedName>
        <fullName evidence="7">Na+/H+ antiporter MnhB subunit-related protein domain-containing protein</fullName>
    </recommendedName>
</protein>
<gene>
    <name evidence="8" type="ORF">METZ01_LOCUS167739</name>
</gene>
<evidence type="ECO:0000256" key="1">
    <source>
        <dbReference type="ARBA" id="ARBA00004651"/>
    </source>
</evidence>
<reference evidence="8" key="1">
    <citation type="submission" date="2018-05" db="EMBL/GenBank/DDBJ databases">
        <authorList>
            <person name="Lanie J.A."/>
            <person name="Ng W.-L."/>
            <person name="Kazmierczak K.M."/>
            <person name="Andrzejewski T.M."/>
            <person name="Davidsen T.M."/>
            <person name="Wayne K.J."/>
            <person name="Tettelin H."/>
            <person name="Glass J.I."/>
            <person name="Rusch D."/>
            <person name="Podicherti R."/>
            <person name="Tsui H.-C.T."/>
            <person name="Winkler M.E."/>
        </authorList>
    </citation>
    <scope>NUCLEOTIDE SEQUENCE</scope>
</reference>
<dbReference type="PANTHER" id="PTHR33932">
    <property type="entry name" value="NA(+)/H(+) ANTIPORTER SUBUNIT B"/>
    <property type="match status" value="1"/>
</dbReference>
<proteinExistence type="predicted"/>
<comment type="subcellular location">
    <subcellularLocation>
        <location evidence="1">Cell membrane</location>
        <topology evidence="1">Multi-pass membrane protein</topology>
    </subcellularLocation>
</comment>
<accession>A0A382BM70</accession>
<keyword evidence="5 6" id="KW-0472">Membrane</keyword>
<feature type="transmembrane region" description="Helical" evidence="6">
    <location>
        <begin position="106"/>
        <end position="128"/>
    </location>
</feature>
<sequence length="138" mass="14311">SPALDAASRLMTPFMLMFGAYVVVHGHDSPGGGFQGGVIIAACVILIRLVRGRAGGWTLAPERALVFACAGLGIFVVVGLLGPLFGGNFLDYSVLPLWLETPEVRVVGSMAIEVGVAVTVTGVLTLIFDALAEVRNDG</sequence>
<organism evidence="8">
    <name type="scientific">marine metagenome</name>
    <dbReference type="NCBI Taxonomy" id="408172"/>
    <lineage>
        <taxon>unclassified sequences</taxon>
        <taxon>metagenomes</taxon>
        <taxon>ecological metagenomes</taxon>
    </lineage>
</organism>
<feature type="non-terminal residue" evidence="8">
    <location>
        <position position="1"/>
    </location>
</feature>
<dbReference type="AlphaFoldDB" id="A0A382BM70"/>
<evidence type="ECO:0000256" key="5">
    <source>
        <dbReference type="ARBA" id="ARBA00023136"/>
    </source>
</evidence>
<feature type="domain" description="Na+/H+ antiporter MnhB subunit-related protein" evidence="7">
    <location>
        <begin position="4"/>
        <end position="125"/>
    </location>
</feature>
<dbReference type="PANTHER" id="PTHR33932:SF4">
    <property type="entry name" value="NA(+)_H(+) ANTIPORTER SUBUNIT B"/>
    <property type="match status" value="1"/>
</dbReference>
<evidence type="ECO:0000256" key="6">
    <source>
        <dbReference type="SAM" id="Phobius"/>
    </source>
</evidence>
<evidence type="ECO:0000259" key="7">
    <source>
        <dbReference type="Pfam" id="PF04039"/>
    </source>
</evidence>
<feature type="transmembrane region" description="Helical" evidence="6">
    <location>
        <begin position="63"/>
        <end position="86"/>
    </location>
</feature>
<name>A0A382BM70_9ZZZZ</name>
<evidence type="ECO:0000256" key="3">
    <source>
        <dbReference type="ARBA" id="ARBA00022692"/>
    </source>
</evidence>
<dbReference type="GO" id="GO:0005886">
    <property type="term" value="C:plasma membrane"/>
    <property type="evidence" value="ECO:0007669"/>
    <property type="project" value="UniProtKB-SubCell"/>
</dbReference>